<feature type="repeat" description="WD" evidence="3">
    <location>
        <begin position="161"/>
        <end position="204"/>
    </location>
</feature>
<evidence type="ECO:0000256" key="3">
    <source>
        <dbReference type="PROSITE-ProRule" id="PRU00221"/>
    </source>
</evidence>
<evidence type="ECO:0000313" key="5">
    <source>
        <dbReference type="Proteomes" id="UP000023152"/>
    </source>
</evidence>
<dbReference type="CDD" id="cd00200">
    <property type="entry name" value="WD40"/>
    <property type="match status" value="1"/>
</dbReference>
<dbReference type="AlphaFoldDB" id="X6NS67"/>
<comment type="caution">
    <text evidence="4">The sequence shown here is derived from an EMBL/GenBank/DDBJ whole genome shotgun (WGS) entry which is preliminary data.</text>
</comment>
<name>X6NS67_RETFI</name>
<evidence type="ECO:0000256" key="2">
    <source>
        <dbReference type="ARBA" id="ARBA00022737"/>
    </source>
</evidence>
<dbReference type="PRINTS" id="PR00320">
    <property type="entry name" value="GPROTEINBRPT"/>
</dbReference>
<accession>X6NS67</accession>
<organism evidence="4 5">
    <name type="scientific">Reticulomyxa filosa</name>
    <dbReference type="NCBI Taxonomy" id="46433"/>
    <lineage>
        <taxon>Eukaryota</taxon>
        <taxon>Sar</taxon>
        <taxon>Rhizaria</taxon>
        <taxon>Retaria</taxon>
        <taxon>Foraminifera</taxon>
        <taxon>Monothalamids</taxon>
        <taxon>Reticulomyxidae</taxon>
        <taxon>Reticulomyxa</taxon>
    </lineage>
</organism>
<dbReference type="InterPro" id="IPR036322">
    <property type="entry name" value="WD40_repeat_dom_sf"/>
</dbReference>
<dbReference type="PROSITE" id="PS00678">
    <property type="entry name" value="WD_REPEATS_1"/>
    <property type="match status" value="5"/>
</dbReference>
<dbReference type="SMART" id="SM00320">
    <property type="entry name" value="WD40"/>
    <property type="match status" value="7"/>
</dbReference>
<proteinExistence type="predicted"/>
<reference evidence="4 5" key="1">
    <citation type="journal article" date="2013" name="Curr. Biol.">
        <title>The Genome of the Foraminiferan Reticulomyxa filosa.</title>
        <authorList>
            <person name="Glockner G."/>
            <person name="Hulsmann N."/>
            <person name="Schleicher M."/>
            <person name="Noegel A.A."/>
            <person name="Eichinger L."/>
            <person name="Gallinger C."/>
            <person name="Pawlowski J."/>
            <person name="Sierra R."/>
            <person name="Euteneuer U."/>
            <person name="Pillet L."/>
            <person name="Moustafa A."/>
            <person name="Platzer M."/>
            <person name="Groth M."/>
            <person name="Szafranski K."/>
            <person name="Schliwa M."/>
        </authorList>
    </citation>
    <scope>NUCLEOTIDE SEQUENCE [LARGE SCALE GENOMIC DNA]</scope>
</reference>
<dbReference type="InterPro" id="IPR001680">
    <property type="entry name" value="WD40_rpt"/>
</dbReference>
<dbReference type="EMBL" id="ASPP01006595">
    <property type="protein sequence ID" value="ETO28569.1"/>
    <property type="molecule type" value="Genomic_DNA"/>
</dbReference>
<dbReference type="Proteomes" id="UP000023152">
    <property type="component" value="Unassembled WGS sequence"/>
</dbReference>
<dbReference type="PANTHER" id="PTHR19848">
    <property type="entry name" value="WD40 REPEAT PROTEIN"/>
    <property type="match status" value="1"/>
</dbReference>
<keyword evidence="5" id="KW-1185">Reference proteome</keyword>
<sequence>MTTLANEKQILMLSLFEEKEIKIIIQHWIRILHVKFGWLQDFDKIVVNYVTIIFMFDVFHLSSKLLKTFIGHTDDVCGIDYSAFDDNQMICSGSIDKTIRVWDVNKNKQIRLFNEHLYAVYCVKFSQYHQHKNSNNVICYSSLDTAIHFWDINDNKQLQILNGHTNWISCIEFSTFNSGRYLCSGSNDDSIRLWDIETFESLHVFNGHTNTVRCVDFSKLQNNNNNKSNDIGVIGGNGYTICSGSFDKTIRVWDIETAKQFIIFKGHEDSLYSVKYGSNKNTILSGSIDKSVRLWDIRFNQQIQIFHGHTRGITCVEYSPFVVNNIEIGDNSNVICSGSFDNTIRFWDIRSNKKELYIIKGNEKENCGILCIKFLQIKSSYSDFDINMCYGSSNGYICIWGN</sequence>
<dbReference type="PROSITE" id="PS50082">
    <property type="entry name" value="WD_REPEATS_2"/>
    <property type="match status" value="5"/>
</dbReference>
<evidence type="ECO:0000313" key="4">
    <source>
        <dbReference type="EMBL" id="ETO28569.1"/>
    </source>
</evidence>
<evidence type="ECO:0000256" key="1">
    <source>
        <dbReference type="ARBA" id="ARBA00022574"/>
    </source>
</evidence>
<feature type="repeat" description="WD" evidence="3">
    <location>
        <begin position="69"/>
        <end position="112"/>
    </location>
</feature>
<feature type="repeat" description="WD" evidence="3">
    <location>
        <begin position="237"/>
        <end position="263"/>
    </location>
</feature>
<dbReference type="PROSITE" id="PS50294">
    <property type="entry name" value="WD_REPEATS_REGION"/>
    <property type="match status" value="4"/>
</dbReference>
<feature type="repeat" description="WD" evidence="3">
    <location>
        <begin position="264"/>
        <end position="305"/>
    </location>
</feature>
<dbReference type="InterPro" id="IPR020472">
    <property type="entry name" value="WD40_PAC1"/>
</dbReference>
<keyword evidence="1 3" id="KW-0853">WD repeat</keyword>
<dbReference type="InterPro" id="IPR019775">
    <property type="entry name" value="WD40_repeat_CS"/>
</dbReference>
<gene>
    <name evidence="4" type="ORF">RFI_08561</name>
</gene>
<protein>
    <submittedName>
        <fullName evidence="4">WD-40 repeat protein</fullName>
    </submittedName>
</protein>
<dbReference type="Pfam" id="PF00400">
    <property type="entry name" value="WD40"/>
    <property type="match status" value="6"/>
</dbReference>
<dbReference type="InterPro" id="IPR015943">
    <property type="entry name" value="WD40/YVTN_repeat-like_dom_sf"/>
</dbReference>
<keyword evidence="2" id="KW-0677">Repeat</keyword>
<dbReference type="Gene3D" id="2.130.10.10">
    <property type="entry name" value="YVTN repeat-like/Quinoprotein amine dehydrogenase"/>
    <property type="match status" value="2"/>
</dbReference>
<feature type="repeat" description="WD" evidence="3">
    <location>
        <begin position="323"/>
        <end position="357"/>
    </location>
</feature>
<dbReference type="PANTHER" id="PTHR19848:SF8">
    <property type="entry name" value="F-BOX AND WD REPEAT DOMAIN CONTAINING 7"/>
    <property type="match status" value="1"/>
</dbReference>
<dbReference type="SUPFAM" id="SSF50978">
    <property type="entry name" value="WD40 repeat-like"/>
    <property type="match status" value="1"/>
</dbReference>